<reference evidence="2" key="1">
    <citation type="submission" date="2019-05" db="EMBL/GenBank/DDBJ databases">
        <title>Flavobacterium profundi sp. nov., isolated from a deep-sea seamount.</title>
        <authorList>
            <person name="Zhang D.-C."/>
        </authorList>
    </citation>
    <scope>NUCLEOTIDE SEQUENCE [LARGE SCALE GENOMIC DNA]</scope>
    <source>
        <strain evidence="2">EC11</strain>
    </source>
</reference>
<evidence type="ECO:0000313" key="2">
    <source>
        <dbReference type="Proteomes" id="UP000817854"/>
    </source>
</evidence>
<gene>
    <name evidence="1" type="ORF">FIA58_006090</name>
</gene>
<proteinExistence type="predicted"/>
<protein>
    <submittedName>
        <fullName evidence="1">Uncharacterized protein</fullName>
    </submittedName>
</protein>
<dbReference type="Proteomes" id="UP000817854">
    <property type="component" value="Unassembled WGS sequence"/>
</dbReference>
<comment type="caution">
    <text evidence="1">The sequence shown here is derived from an EMBL/GenBank/DDBJ whole genome shotgun (WGS) entry which is preliminary data.</text>
</comment>
<organism evidence="1 2">
    <name type="scientific">Flavobacterium jejuense</name>
    <dbReference type="NCBI Taxonomy" id="1544455"/>
    <lineage>
        <taxon>Bacteria</taxon>
        <taxon>Pseudomonadati</taxon>
        <taxon>Bacteroidota</taxon>
        <taxon>Flavobacteriia</taxon>
        <taxon>Flavobacteriales</taxon>
        <taxon>Flavobacteriaceae</taxon>
        <taxon>Flavobacterium</taxon>
    </lineage>
</organism>
<dbReference type="RefSeq" id="WP_140961219.1">
    <property type="nucleotide sequence ID" value="NZ_VEVQ02000003.1"/>
</dbReference>
<accession>A0ABX0IN57</accession>
<reference evidence="1 2" key="3">
    <citation type="submission" date="2020-02" db="EMBL/GenBank/DDBJ databases">
        <title>Flavobacterium profundi sp. nov., isolated from a deep-sea seamount.</title>
        <authorList>
            <person name="Zhang D.-C."/>
        </authorList>
    </citation>
    <scope>NUCLEOTIDE SEQUENCE [LARGE SCALE GENOMIC DNA]</scope>
    <source>
        <strain evidence="1 2">EC11</strain>
    </source>
</reference>
<reference evidence="1 2" key="2">
    <citation type="submission" date="2019-05" db="EMBL/GenBank/DDBJ databases">
        <authorList>
            <person name="Lianzixin W."/>
        </authorList>
    </citation>
    <scope>NUCLEOTIDE SEQUENCE [LARGE SCALE GENOMIC DNA]</scope>
    <source>
        <strain evidence="1 2">EC11</strain>
    </source>
</reference>
<sequence>MTLNEVIEILEKYDKVNYSVIREDLTFNYNQLQSFLKDLNEVANKLNGFTIKSNLSRRRALIVILQEEYFELNTYEAKNIDFNVIEEISKQRFNQKNRDRTKFNSPQETHPKNAFKYYGDDMNSFRHYMEAIELLACMSDFYIDGKEAREDIVQLYERLQV</sequence>
<name>A0ABX0IN57_9FLAO</name>
<dbReference type="EMBL" id="VEVQ02000003">
    <property type="protein sequence ID" value="NHN25244.1"/>
    <property type="molecule type" value="Genomic_DNA"/>
</dbReference>
<evidence type="ECO:0000313" key="1">
    <source>
        <dbReference type="EMBL" id="NHN25244.1"/>
    </source>
</evidence>
<keyword evidence="2" id="KW-1185">Reference proteome</keyword>